<organism evidence="1">
    <name type="scientific">uncultured bacterium</name>
    <name type="common">gcode 4</name>
    <dbReference type="NCBI Taxonomy" id="1234023"/>
    <lineage>
        <taxon>Bacteria</taxon>
        <taxon>environmental samples</taxon>
    </lineage>
</organism>
<sequence>MARENPNIWNTPITSEAIKKTRALFASQIVSILQKERDPAFKEKVDIIYTKMRAEIDEYISKKNKHVMSIKIPIMTYERSRNFWIETKEEFKEILDTVFIHIFEWLKIVPLWDTEKDDRTGVNKIWKDVSVEEEPDRQRKISIIMSEEKRYLEIHGVNPIDKKINLLKAFPTHPGRIEEGWNLIYNNINQYPGILKDQFIFQTKEWHGYDWMDCYGKLIPCNKLDYKSVKIGDGIRLEKIWEDDIAYYSTKDWIIALDTFTFNKKEILKWIKIIDTLRVDKIAFNPDTKHIIENHINIVTWKIIGYLINTKKWNLIAWSLVWGADIQGNMSIKDAEGPPIWEEKDRIIKANWNINLESVNTNSVYSKNWWIKISKRLKNSSVKGHYVFLIGSKERPTVIEKSTISTNTLYATDLVFWSEVIINMWVNFIETLYTIPESNGLKLIKNIEDTDLIKRKKELIEEVEKLKSKIEKSIFSEKTQLENLKSHFENKILRQNSNLLKKEKAPKEAELLLDIENNLNPFNKKRIIEILTTIKDNLHNRWLNAPEFLWKYTQKVLSINTILGHIEEKTAKPKEELMQLKKEFALVEYKLNKDLVFIVEWELKRWASLIINYWGKELKKYEYSDNEKENFIKIYRRYNSGTNIFEDISRDEAISEIRRIWKQTQELLKNK</sequence>
<reference evidence="1" key="1">
    <citation type="journal article" date="2012" name="Science">
        <title>Fermentation, hydrogen, and sulfur metabolism in multiple uncultivated bacterial phyla.</title>
        <authorList>
            <person name="Wrighton K.C."/>
            <person name="Thomas B.C."/>
            <person name="Sharon I."/>
            <person name="Miller C.S."/>
            <person name="Castelle C.J."/>
            <person name="VerBerkmoes N.C."/>
            <person name="Wilkins M.J."/>
            <person name="Hettich R.L."/>
            <person name="Lipton M.S."/>
            <person name="Williams K.H."/>
            <person name="Long P.E."/>
            <person name="Banfield J.F."/>
        </authorList>
    </citation>
    <scope>NUCLEOTIDE SEQUENCE [LARGE SCALE GENOMIC DNA]</scope>
</reference>
<protein>
    <submittedName>
        <fullName evidence="1">Uncharacterized protein</fullName>
    </submittedName>
</protein>
<evidence type="ECO:0000313" key="1">
    <source>
        <dbReference type="EMBL" id="EKD66869.1"/>
    </source>
</evidence>
<name>K2BXC9_9BACT</name>
<gene>
    <name evidence="1" type="ORF">ACD_49C00001G0004</name>
</gene>
<dbReference type="AlphaFoldDB" id="K2BXC9"/>
<dbReference type="EMBL" id="AMFJ01021587">
    <property type="protein sequence ID" value="EKD66869.1"/>
    <property type="molecule type" value="Genomic_DNA"/>
</dbReference>
<proteinExistence type="predicted"/>
<comment type="caution">
    <text evidence="1">The sequence shown here is derived from an EMBL/GenBank/DDBJ whole genome shotgun (WGS) entry which is preliminary data.</text>
</comment>
<accession>K2BXC9</accession>